<protein>
    <submittedName>
        <fullName evidence="1">Uncharacterized protein</fullName>
    </submittedName>
</protein>
<evidence type="ECO:0000313" key="2">
    <source>
        <dbReference type="Proteomes" id="UP000606721"/>
    </source>
</evidence>
<dbReference type="RefSeq" id="WP_190384354.1">
    <property type="nucleotide sequence ID" value="NZ_JACJQT010000088.1"/>
</dbReference>
<gene>
    <name evidence="1" type="ORF">H6F99_23160</name>
</gene>
<organism evidence="1 2">
    <name type="scientific">Aphanizomenon flos-aquae FACHB-1040</name>
    <dbReference type="NCBI Taxonomy" id="2692887"/>
    <lineage>
        <taxon>Bacteria</taxon>
        <taxon>Bacillati</taxon>
        <taxon>Cyanobacteriota</taxon>
        <taxon>Cyanophyceae</taxon>
        <taxon>Nostocales</taxon>
        <taxon>Aphanizomenonaceae</taxon>
        <taxon>Aphanizomenon</taxon>
    </lineage>
</organism>
<keyword evidence="2" id="KW-1185">Reference proteome</keyword>
<evidence type="ECO:0000313" key="1">
    <source>
        <dbReference type="EMBL" id="MBD2281065.1"/>
    </source>
</evidence>
<name>A0ABR8C3P0_APHFL</name>
<comment type="caution">
    <text evidence="1">The sequence shown here is derived from an EMBL/GenBank/DDBJ whole genome shotgun (WGS) entry which is preliminary data.</text>
</comment>
<sequence length="104" mass="11644">MCRGLAHALPLRLESNNQAVLSITPSFKRQDGRYIGLAEKVVRDGREILTLNWEQFQPSGYPQFSKSDPGKCTNFETPSAKTLHPLVIKISETLINKKVSVLYG</sequence>
<dbReference type="Proteomes" id="UP000606721">
    <property type="component" value="Unassembled WGS sequence"/>
</dbReference>
<dbReference type="EMBL" id="JACJQT010000088">
    <property type="protein sequence ID" value="MBD2281065.1"/>
    <property type="molecule type" value="Genomic_DNA"/>
</dbReference>
<reference evidence="1 2" key="1">
    <citation type="journal article" date="2020" name="ISME J.">
        <title>Comparative genomics reveals insights into cyanobacterial evolution and habitat adaptation.</title>
        <authorList>
            <person name="Chen M.Y."/>
            <person name="Teng W.K."/>
            <person name="Zhao L."/>
            <person name="Hu C.X."/>
            <person name="Zhou Y.K."/>
            <person name="Han B.P."/>
            <person name="Song L.R."/>
            <person name="Shu W.S."/>
        </authorList>
    </citation>
    <scope>NUCLEOTIDE SEQUENCE [LARGE SCALE GENOMIC DNA]</scope>
    <source>
        <strain evidence="1 2">FACHB-1040</strain>
    </source>
</reference>
<proteinExistence type="predicted"/>
<accession>A0ABR8C3P0</accession>